<dbReference type="InParanoid" id="A0A212F4U2"/>
<dbReference type="PANTHER" id="PTHR46320:SF1">
    <property type="entry name" value="GLYCEROPHOSPHODIESTER PHOSPHODIESTERASE 1"/>
    <property type="match status" value="1"/>
</dbReference>
<comment type="similarity">
    <text evidence="2 12">Belongs to the amiloride-sensitive sodium channel (TC 1.A.6) family.</text>
</comment>
<feature type="transmembrane region" description="Helical" evidence="13">
    <location>
        <begin position="347"/>
        <end position="367"/>
    </location>
</feature>
<evidence type="ECO:0000256" key="12">
    <source>
        <dbReference type="RuleBase" id="RU000679"/>
    </source>
</evidence>
<evidence type="ECO:0000256" key="2">
    <source>
        <dbReference type="ARBA" id="ARBA00007193"/>
    </source>
</evidence>
<name>A0A212F4U2_DANPL</name>
<dbReference type="GO" id="GO:0006580">
    <property type="term" value="P:ethanolamine metabolic process"/>
    <property type="evidence" value="ECO:0007669"/>
    <property type="project" value="TreeGrafter"/>
</dbReference>
<dbReference type="PROSITE" id="PS51704">
    <property type="entry name" value="GP_PDE"/>
    <property type="match status" value="1"/>
</dbReference>
<reference evidence="15 16" key="1">
    <citation type="journal article" date="2011" name="Cell">
        <title>The monarch butterfly genome yields insights into long-distance migration.</title>
        <authorList>
            <person name="Zhan S."/>
            <person name="Merlin C."/>
            <person name="Boore J.L."/>
            <person name="Reppert S.M."/>
        </authorList>
    </citation>
    <scope>NUCLEOTIDE SEQUENCE [LARGE SCALE GENOMIC DNA]</scope>
    <source>
        <strain evidence="15">F-2</strain>
    </source>
</reference>
<evidence type="ECO:0000256" key="10">
    <source>
        <dbReference type="ARBA" id="ARBA00023201"/>
    </source>
</evidence>
<evidence type="ECO:0000259" key="14">
    <source>
        <dbReference type="PROSITE" id="PS51704"/>
    </source>
</evidence>
<keyword evidence="8 12" id="KW-0406">Ion transport</keyword>
<evidence type="ECO:0000256" key="5">
    <source>
        <dbReference type="ARBA" id="ARBA00022692"/>
    </source>
</evidence>
<evidence type="ECO:0000256" key="9">
    <source>
        <dbReference type="ARBA" id="ARBA00023136"/>
    </source>
</evidence>
<dbReference type="Pfam" id="PF00858">
    <property type="entry name" value="ASC"/>
    <property type="match status" value="1"/>
</dbReference>
<dbReference type="InterPro" id="IPR017946">
    <property type="entry name" value="PLC-like_Pdiesterase_TIM-brl"/>
</dbReference>
<dbReference type="eggNOG" id="KOG2258">
    <property type="taxonomic scope" value="Eukaryota"/>
</dbReference>
<comment type="caution">
    <text evidence="15">The sequence shown here is derived from an EMBL/GenBank/DDBJ whole genome shotgun (WGS) entry which is preliminary data.</text>
</comment>
<dbReference type="GO" id="GO:0006644">
    <property type="term" value="P:phospholipid metabolic process"/>
    <property type="evidence" value="ECO:0007669"/>
    <property type="project" value="TreeGrafter"/>
</dbReference>
<dbReference type="GO" id="GO:0008889">
    <property type="term" value="F:glycerophosphodiester phosphodiesterase activity"/>
    <property type="evidence" value="ECO:0007669"/>
    <property type="project" value="TreeGrafter"/>
</dbReference>
<keyword evidence="9 13" id="KW-0472">Membrane</keyword>
<organism evidence="15 16">
    <name type="scientific">Danaus plexippus plexippus</name>
    <dbReference type="NCBI Taxonomy" id="278856"/>
    <lineage>
        <taxon>Eukaryota</taxon>
        <taxon>Metazoa</taxon>
        <taxon>Ecdysozoa</taxon>
        <taxon>Arthropoda</taxon>
        <taxon>Hexapoda</taxon>
        <taxon>Insecta</taxon>
        <taxon>Pterygota</taxon>
        <taxon>Neoptera</taxon>
        <taxon>Endopterygota</taxon>
        <taxon>Lepidoptera</taxon>
        <taxon>Glossata</taxon>
        <taxon>Ditrysia</taxon>
        <taxon>Papilionoidea</taxon>
        <taxon>Nymphalidae</taxon>
        <taxon>Danainae</taxon>
        <taxon>Danaini</taxon>
        <taxon>Danaina</taxon>
        <taxon>Danaus</taxon>
        <taxon>Danaus</taxon>
    </lineage>
</organism>
<evidence type="ECO:0000256" key="7">
    <source>
        <dbReference type="ARBA" id="ARBA00023053"/>
    </source>
</evidence>
<evidence type="ECO:0000256" key="11">
    <source>
        <dbReference type="ARBA" id="ARBA00023303"/>
    </source>
</evidence>
<keyword evidence="7" id="KW-0915">Sodium</keyword>
<accession>A0A212F4U2</accession>
<dbReference type="InterPro" id="IPR001873">
    <property type="entry name" value="ENaC"/>
</dbReference>
<feature type="transmembrane region" description="Helical" evidence="13">
    <location>
        <begin position="41"/>
        <end position="59"/>
    </location>
</feature>
<evidence type="ECO:0000256" key="3">
    <source>
        <dbReference type="ARBA" id="ARBA00022448"/>
    </source>
</evidence>
<keyword evidence="16" id="KW-1185">Reference proteome</keyword>
<dbReference type="SUPFAM" id="SSF51695">
    <property type="entry name" value="PLC-like phosphodiesterases"/>
    <property type="match status" value="1"/>
</dbReference>
<dbReference type="eggNOG" id="KOG4294">
    <property type="taxonomic scope" value="Eukaryota"/>
</dbReference>
<evidence type="ECO:0000256" key="4">
    <source>
        <dbReference type="ARBA" id="ARBA00022461"/>
    </source>
</evidence>
<dbReference type="InterPro" id="IPR030395">
    <property type="entry name" value="GP_PDE_dom"/>
</dbReference>
<dbReference type="GO" id="GO:0005886">
    <property type="term" value="C:plasma membrane"/>
    <property type="evidence" value="ECO:0007669"/>
    <property type="project" value="TreeGrafter"/>
</dbReference>
<evidence type="ECO:0000256" key="8">
    <source>
        <dbReference type="ARBA" id="ARBA00023065"/>
    </source>
</evidence>
<dbReference type="GO" id="GO:0070291">
    <property type="term" value="P:N-acylethanolamine metabolic process"/>
    <property type="evidence" value="ECO:0007669"/>
    <property type="project" value="TreeGrafter"/>
</dbReference>
<dbReference type="Pfam" id="PF03009">
    <property type="entry name" value="GDPD"/>
    <property type="match status" value="1"/>
</dbReference>
<dbReference type="Proteomes" id="UP000007151">
    <property type="component" value="Unassembled WGS sequence"/>
</dbReference>
<evidence type="ECO:0000313" key="16">
    <source>
        <dbReference type="Proteomes" id="UP000007151"/>
    </source>
</evidence>
<dbReference type="EMBL" id="AGBW02010304">
    <property type="protein sequence ID" value="OWR48765.1"/>
    <property type="molecule type" value="Genomic_DNA"/>
</dbReference>
<keyword evidence="5 12" id="KW-0812">Transmembrane</keyword>
<gene>
    <name evidence="15" type="ORF">KGM_211507</name>
</gene>
<evidence type="ECO:0000256" key="13">
    <source>
        <dbReference type="SAM" id="Phobius"/>
    </source>
</evidence>
<dbReference type="Gene3D" id="3.20.20.190">
    <property type="entry name" value="Phosphatidylinositol (PI) phosphodiesterase"/>
    <property type="match status" value="1"/>
</dbReference>
<evidence type="ECO:0000256" key="1">
    <source>
        <dbReference type="ARBA" id="ARBA00004141"/>
    </source>
</evidence>
<feature type="domain" description="GP-PDE" evidence="14">
    <location>
        <begin position="399"/>
        <end position="665"/>
    </location>
</feature>
<protein>
    <submittedName>
        <fullName evidence="15">Glycerophosphodiester phosphodiesterase 1 like protein</fullName>
    </submittedName>
</protein>
<keyword evidence="4 12" id="KW-0894">Sodium channel</keyword>
<sequence>MVSITSSMVRLNRLYTDFCKETTLHGLKHTVAGDLHFLERMLWFVLTVFAFAGAVYCGVSQLARYNSEPVVVSIERDYRGWSTDFPAVTACLLERVDEDKAKEVIYRIWNVTEESDSEKYQYYYEFVDLIAEISFRNNLQNFWKYQNDDTVKDIDLLQLALDVHPDFQPKIKTSQKMEVQWRQIMTEEGLCTTFNSEYAQYQIVDDNLWRSQPLTKCHYHSEACFVRIDSVENGARYFIHSPFDIATAISNPTGEILPGDELATDFKVVEIQAAERIKGLRPEQRRCRYPDEWVANSIKMATCVTRTGWRVLEGMWRYSSTCQRTSRNALACPSAQKLIITHIQKRSLFVLPFGIDVGILGVAAYYITRLKRPHQAAIEEVFGPEPSSKEGSLYPEKVVKCIAHRGAGLDAPENTLQAFKYCVERDCTFVELDVRTSRDGQLVLLHDQGLERLTGTNISDVRIMDWEKIKKIDVGTNHPNSMMFHKVIFFFQVINGILDIFAGHPDLYKSAVVTTFNPFVLYKIRKKDPRIIGAISYRPYCFSAQDYDAENGPTNPRHGDSILLHLLLRTADWVHSLLWRWSARWCAVSAVLLHKDIVSPSEVAYWRDLGVRCAGWCVNRPLEKLYWRGVLKAPYLANTLLGEPEMEEKRVSPKAVSDRGVKEMD</sequence>
<keyword evidence="6 13" id="KW-1133">Transmembrane helix</keyword>
<evidence type="ECO:0000313" key="15">
    <source>
        <dbReference type="EMBL" id="OWR48765.1"/>
    </source>
</evidence>
<evidence type="ECO:0000256" key="6">
    <source>
        <dbReference type="ARBA" id="ARBA00022989"/>
    </source>
</evidence>
<dbReference type="GO" id="GO:0005272">
    <property type="term" value="F:sodium channel activity"/>
    <property type="evidence" value="ECO:0007669"/>
    <property type="project" value="UniProtKB-KW"/>
</dbReference>
<dbReference type="AlphaFoldDB" id="A0A212F4U2"/>
<keyword evidence="11 12" id="KW-0407">Ion channel</keyword>
<keyword evidence="3 12" id="KW-0813">Transport</keyword>
<dbReference type="KEGG" id="dpl:KGM_211507"/>
<keyword evidence="10 12" id="KW-0739">Sodium transport</keyword>
<dbReference type="PANTHER" id="PTHR46320">
    <property type="entry name" value="GLYCEROPHOSPHODIESTER PHOSPHODIESTERASE 1"/>
    <property type="match status" value="1"/>
</dbReference>
<comment type="subcellular location">
    <subcellularLocation>
        <location evidence="1">Membrane</location>
        <topology evidence="1">Multi-pass membrane protein</topology>
    </subcellularLocation>
</comment>
<proteinExistence type="inferred from homology"/>